<evidence type="ECO:0000313" key="2">
    <source>
        <dbReference type="Proteomes" id="UP001157502"/>
    </source>
</evidence>
<keyword evidence="2" id="KW-1185">Reference proteome</keyword>
<name>A0ACC2FWX3_DALPE</name>
<proteinExistence type="predicted"/>
<organism evidence="1 2">
    <name type="scientific">Dallia pectoralis</name>
    <name type="common">Alaska blackfish</name>
    <dbReference type="NCBI Taxonomy" id="75939"/>
    <lineage>
        <taxon>Eukaryota</taxon>
        <taxon>Metazoa</taxon>
        <taxon>Chordata</taxon>
        <taxon>Craniata</taxon>
        <taxon>Vertebrata</taxon>
        <taxon>Euteleostomi</taxon>
        <taxon>Actinopterygii</taxon>
        <taxon>Neopterygii</taxon>
        <taxon>Teleostei</taxon>
        <taxon>Protacanthopterygii</taxon>
        <taxon>Esociformes</taxon>
        <taxon>Umbridae</taxon>
        <taxon>Dallia</taxon>
    </lineage>
</organism>
<protein>
    <submittedName>
        <fullName evidence="1">Uncharacterized protein</fullName>
    </submittedName>
</protein>
<evidence type="ECO:0000313" key="1">
    <source>
        <dbReference type="EMBL" id="KAJ7995777.1"/>
    </source>
</evidence>
<comment type="caution">
    <text evidence="1">The sequence shown here is derived from an EMBL/GenBank/DDBJ whole genome shotgun (WGS) entry which is preliminary data.</text>
</comment>
<reference evidence="1" key="1">
    <citation type="submission" date="2021-05" db="EMBL/GenBank/DDBJ databases">
        <authorList>
            <person name="Pan Q."/>
            <person name="Jouanno E."/>
            <person name="Zahm M."/>
            <person name="Klopp C."/>
            <person name="Cabau C."/>
            <person name="Louis A."/>
            <person name="Berthelot C."/>
            <person name="Parey E."/>
            <person name="Roest Crollius H."/>
            <person name="Montfort J."/>
            <person name="Robinson-Rechavi M."/>
            <person name="Bouchez O."/>
            <person name="Lampietro C."/>
            <person name="Lopez Roques C."/>
            <person name="Donnadieu C."/>
            <person name="Postlethwait J."/>
            <person name="Bobe J."/>
            <person name="Dillon D."/>
            <person name="Chandos A."/>
            <person name="von Hippel F."/>
            <person name="Guiguen Y."/>
        </authorList>
    </citation>
    <scope>NUCLEOTIDE SEQUENCE</scope>
    <source>
        <strain evidence="1">YG-Jan2019</strain>
    </source>
</reference>
<dbReference type="Proteomes" id="UP001157502">
    <property type="component" value="Chromosome 21"/>
</dbReference>
<accession>A0ACC2FWX3</accession>
<dbReference type="EMBL" id="CM055748">
    <property type="protein sequence ID" value="KAJ7995777.1"/>
    <property type="molecule type" value="Genomic_DNA"/>
</dbReference>
<sequence>MMEDHNSVYMILLLNMLICSGKTQRDASVLVIPNRSQFFKYESVSLSCVVLQGNSASWRVVRNTTKTENQDCSYWGVLRESSCNILYTFPSDSGEYRCQSWSGEHSNTVKITVHGGHVILESPALPVTEGHSVTLNCRYQETPTDLTADFYKDGSFIRTEITGEMTIPAVNKSDEGLYSCRNPELGESPESWMTVTDLPRSPSPSYSTPPTSSHSSSLLLPLSVLGAACLCIFLVILLFLVLKNKGATPKPIDLIYTDVRIKPKEKREADPVYSEVKKCKSTGQ</sequence>
<gene>
    <name evidence="1" type="ORF">DPEC_G00248100</name>
</gene>